<keyword evidence="1" id="KW-0732">Signal</keyword>
<organism evidence="2 3">
    <name type="scientific">Hymenobacter cyanobacteriorum</name>
    <dbReference type="NCBI Taxonomy" id="2926463"/>
    <lineage>
        <taxon>Bacteria</taxon>
        <taxon>Pseudomonadati</taxon>
        <taxon>Bacteroidota</taxon>
        <taxon>Cytophagia</taxon>
        <taxon>Cytophagales</taxon>
        <taxon>Hymenobacteraceae</taxon>
        <taxon>Hymenobacter</taxon>
    </lineage>
</organism>
<comment type="caution">
    <text evidence="2">The sequence shown here is derived from an EMBL/GenBank/DDBJ whole genome shotgun (WGS) entry which is preliminary data.</text>
</comment>
<keyword evidence="3" id="KW-1185">Reference proteome</keyword>
<proteinExistence type="predicted"/>
<accession>A0A9X1VI23</accession>
<feature type="signal peptide" evidence="1">
    <location>
        <begin position="1"/>
        <end position="21"/>
    </location>
</feature>
<reference evidence="2" key="1">
    <citation type="submission" date="2022-03" db="EMBL/GenBank/DDBJ databases">
        <title>Bacterial whole genome sequence for Hymenobacter sp. DH14.</title>
        <authorList>
            <person name="Le V."/>
        </authorList>
    </citation>
    <scope>NUCLEOTIDE SEQUENCE</scope>
    <source>
        <strain evidence="2">DH14</strain>
    </source>
</reference>
<evidence type="ECO:0000256" key="1">
    <source>
        <dbReference type="SAM" id="SignalP"/>
    </source>
</evidence>
<dbReference type="EMBL" id="JALBGC010000004">
    <property type="protein sequence ID" value="MCI1189192.1"/>
    <property type="molecule type" value="Genomic_DNA"/>
</dbReference>
<dbReference type="AlphaFoldDB" id="A0A9X1VI23"/>
<protein>
    <recommendedName>
        <fullName evidence="4">Outer membrane protein beta-barrel domain-containing protein</fullName>
    </recommendedName>
</protein>
<name>A0A9X1VI23_9BACT</name>
<evidence type="ECO:0000313" key="3">
    <source>
        <dbReference type="Proteomes" id="UP001139193"/>
    </source>
</evidence>
<sequence>MKLRLLFALPALLLASFLAHAQTFEPGLLVRSTGDTLRGEIENGFWVEPPTFIRFRPAPGSAAQLLEPRQLRTVSFTGGRYFRYAALPINHAAETQLDRLPRGYSTDMRTDSLLAEVLLEGPAELLRVVRSGVTHFLIQRTGQPYLELSERKYLRETPQGTWVVADGNNYAAQLSLYFGDCPAAATAAATAPFTAPGMAAVVQAYDKACAGSTLPGRSWLAQARPRRRLAFQGGLLAGGRYNRTELLGYYGLSQSDCSDCQMHPYAGLYAELLQPSRTFAVYGELSFSPFQGQGRTYSFTNTGSVLDEYGYRGLLGTARLGIRYFFPLRHEQQLLLGFGYELNNVLSIRQTSGANAYVLPAQNDFYASPTLLPNVALGWRAQRFTASIDAQLYHDSQRVDFSGNFFGSNYAARVGLSYRLGRNPDAARQ</sequence>
<evidence type="ECO:0008006" key="4">
    <source>
        <dbReference type="Google" id="ProtNLM"/>
    </source>
</evidence>
<evidence type="ECO:0000313" key="2">
    <source>
        <dbReference type="EMBL" id="MCI1189192.1"/>
    </source>
</evidence>
<dbReference type="RefSeq" id="WP_241937411.1">
    <property type="nucleotide sequence ID" value="NZ_JALBGC010000004.1"/>
</dbReference>
<gene>
    <name evidence="2" type="ORF">MON38_17345</name>
</gene>
<feature type="chain" id="PRO_5040840715" description="Outer membrane protein beta-barrel domain-containing protein" evidence="1">
    <location>
        <begin position="22"/>
        <end position="429"/>
    </location>
</feature>
<dbReference type="Proteomes" id="UP001139193">
    <property type="component" value="Unassembled WGS sequence"/>
</dbReference>